<dbReference type="EMBL" id="CM042886">
    <property type="protein sequence ID" value="KAI4342922.1"/>
    <property type="molecule type" value="Genomic_DNA"/>
</dbReference>
<evidence type="ECO:0000313" key="2">
    <source>
        <dbReference type="Proteomes" id="UP001057402"/>
    </source>
</evidence>
<dbReference type="Proteomes" id="UP001057402">
    <property type="component" value="Chromosome 7"/>
</dbReference>
<accession>A0ACB9P2Z0</accession>
<evidence type="ECO:0000313" key="1">
    <source>
        <dbReference type="EMBL" id="KAI4342922.1"/>
    </source>
</evidence>
<keyword evidence="2" id="KW-1185">Reference proteome</keyword>
<gene>
    <name evidence="1" type="ORF">MLD38_027485</name>
</gene>
<sequence length="111" mass="12352">MTISKSIRALNLRIQRLPHRHCHNTGPLFLSFPPWKIHSPFLGWMIVNQWYGVAFAGLAISGATDWMDMLLGGCETLSPNPRVKVSKRSSTGTSKPSNISKLACSFYYSGL</sequence>
<name>A0ACB9P2Z0_9MYRT</name>
<organism evidence="1 2">
    <name type="scientific">Melastoma candidum</name>
    <dbReference type="NCBI Taxonomy" id="119954"/>
    <lineage>
        <taxon>Eukaryota</taxon>
        <taxon>Viridiplantae</taxon>
        <taxon>Streptophyta</taxon>
        <taxon>Embryophyta</taxon>
        <taxon>Tracheophyta</taxon>
        <taxon>Spermatophyta</taxon>
        <taxon>Magnoliopsida</taxon>
        <taxon>eudicotyledons</taxon>
        <taxon>Gunneridae</taxon>
        <taxon>Pentapetalae</taxon>
        <taxon>rosids</taxon>
        <taxon>malvids</taxon>
        <taxon>Myrtales</taxon>
        <taxon>Melastomataceae</taxon>
        <taxon>Melastomatoideae</taxon>
        <taxon>Melastomateae</taxon>
        <taxon>Melastoma</taxon>
    </lineage>
</organism>
<proteinExistence type="predicted"/>
<protein>
    <submittedName>
        <fullName evidence="1">Uncharacterized protein</fullName>
    </submittedName>
</protein>
<reference evidence="2" key="1">
    <citation type="journal article" date="2023" name="Front. Plant Sci.">
        <title>Chromosomal-level genome assembly of Melastoma candidum provides insights into trichome evolution.</title>
        <authorList>
            <person name="Zhong Y."/>
            <person name="Wu W."/>
            <person name="Sun C."/>
            <person name="Zou P."/>
            <person name="Liu Y."/>
            <person name="Dai S."/>
            <person name="Zhou R."/>
        </authorList>
    </citation>
    <scope>NUCLEOTIDE SEQUENCE [LARGE SCALE GENOMIC DNA]</scope>
</reference>
<comment type="caution">
    <text evidence="1">The sequence shown here is derived from an EMBL/GenBank/DDBJ whole genome shotgun (WGS) entry which is preliminary data.</text>
</comment>